<dbReference type="InterPro" id="IPR011990">
    <property type="entry name" value="TPR-like_helical_dom_sf"/>
</dbReference>
<dbReference type="Pfam" id="PF01535">
    <property type="entry name" value="PPR"/>
    <property type="match status" value="2"/>
</dbReference>
<evidence type="ECO:0000256" key="1">
    <source>
        <dbReference type="ARBA" id="ARBA00022737"/>
    </source>
</evidence>
<feature type="repeat" description="PPR" evidence="3">
    <location>
        <begin position="414"/>
        <end position="448"/>
    </location>
</feature>
<evidence type="ECO:0000256" key="2">
    <source>
        <dbReference type="ARBA" id="ARBA00022946"/>
    </source>
</evidence>
<accession>A0A0E0G1S3</accession>
<dbReference type="InterPro" id="IPR002885">
    <property type="entry name" value="PPR_rpt"/>
</dbReference>
<keyword evidence="1" id="KW-0677">Repeat</keyword>
<dbReference type="Pfam" id="PF13041">
    <property type="entry name" value="PPR_2"/>
    <property type="match status" value="1"/>
</dbReference>
<reference evidence="4" key="2">
    <citation type="submission" date="2018-04" db="EMBL/GenBank/DDBJ databases">
        <title>OnivRS2 (Oryza nivara Reference Sequence Version 2).</title>
        <authorList>
            <person name="Zhang J."/>
            <person name="Kudrna D."/>
            <person name="Lee S."/>
            <person name="Talag J."/>
            <person name="Rajasekar S."/>
            <person name="Welchert J."/>
            <person name="Hsing Y.-I."/>
            <person name="Wing R.A."/>
        </authorList>
    </citation>
    <scope>NUCLEOTIDE SEQUENCE [LARGE SCALE GENOMIC DNA]</scope>
    <source>
        <strain evidence="4">SL10</strain>
    </source>
</reference>
<keyword evidence="5" id="KW-1185">Reference proteome</keyword>
<dbReference type="eggNOG" id="KOG4197">
    <property type="taxonomic scope" value="Eukaryota"/>
</dbReference>
<dbReference type="FunFam" id="1.25.40.10:FF:001385">
    <property type="entry name" value="Os01g0299150 protein"/>
    <property type="match status" value="1"/>
</dbReference>
<dbReference type="PANTHER" id="PTHR47926">
    <property type="entry name" value="PENTATRICOPEPTIDE REPEAT-CONTAINING PROTEIN"/>
    <property type="match status" value="1"/>
</dbReference>
<reference evidence="4" key="1">
    <citation type="submission" date="2015-04" db="UniProtKB">
        <authorList>
            <consortium name="EnsemblPlants"/>
        </authorList>
    </citation>
    <scope>IDENTIFICATION</scope>
    <source>
        <strain evidence="4">SL10</strain>
    </source>
</reference>
<dbReference type="GO" id="GO:0009451">
    <property type="term" value="P:RNA modification"/>
    <property type="evidence" value="ECO:0007669"/>
    <property type="project" value="InterPro"/>
</dbReference>
<dbReference type="InterPro" id="IPR046960">
    <property type="entry name" value="PPR_At4g14850-like_plant"/>
</dbReference>
<dbReference type="InterPro" id="IPR046848">
    <property type="entry name" value="E_motif"/>
</dbReference>
<dbReference type="Pfam" id="PF20431">
    <property type="entry name" value="E_motif"/>
    <property type="match status" value="1"/>
</dbReference>
<dbReference type="NCBIfam" id="TIGR00756">
    <property type="entry name" value="PPR"/>
    <property type="match status" value="3"/>
</dbReference>
<feature type="repeat" description="PPR" evidence="3">
    <location>
        <begin position="449"/>
        <end position="479"/>
    </location>
</feature>
<protein>
    <recommendedName>
        <fullName evidence="6">Pentatricopeptide repeat-containing protein</fullName>
    </recommendedName>
</protein>
<dbReference type="PANTHER" id="PTHR47926:SF411">
    <property type="entry name" value="PENTATRICOPEPTIDE REPEAT-CONTAINING PROTEIN"/>
    <property type="match status" value="1"/>
</dbReference>
<evidence type="ECO:0008006" key="6">
    <source>
        <dbReference type="Google" id="ProtNLM"/>
    </source>
</evidence>
<evidence type="ECO:0000256" key="3">
    <source>
        <dbReference type="PROSITE-ProRule" id="PRU00708"/>
    </source>
</evidence>
<feature type="repeat" description="PPR" evidence="3">
    <location>
        <begin position="311"/>
        <end position="345"/>
    </location>
</feature>
<proteinExistence type="predicted"/>
<dbReference type="PROSITE" id="PS51375">
    <property type="entry name" value="PPR"/>
    <property type="match status" value="3"/>
</dbReference>
<keyword evidence="2" id="KW-0809">Transit peptide</keyword>
<dbReference type="Gramene" id="ONIVA02G05130.1">
    <property type="protein sequence ID" value="ONIVA02G05130.1"/>
    <property type="gene ID" value="ONIVA02G05130"/>
</dbReference>
<evidence type="ECO:0000313" key="4">
    <source>
        <dbReference type="EnsemblPlants" id="ONIVA02G05130.1"/>
    </source>
</evidence>
<dbReference type="Proteomes" id="UP000006591">
    <property type="component" value="Chromosome 2"/>
</dbReference>
<evidence type="ECO:0000313" key="5">
    <source>
        <dbReference type="Proteomes" id="UP000006591"/>
    </source>
</evidence>
<sequence>MSSHDNAAITSVTNAATSAIRKTLRPADDTVSADDRAAAEALADATSAAAVKAVQDAISALVVSSSATANTASSPSSPTTVTVDASALRAALGVPQPDAPSSAGAPVDRPEPDLSSLFAALAFAISMAPPPSPPHAAALPAWAAENALFRRHRRLRPLLLPAASLRAFAPLLSHCIVSGLARNPFVASRLLVASSRLSLRFSLLLLSHLPASSLSPFSFNSLIRASPPRLALQLFDQMRHRGVTTDRYTLPFLIHACSSGDRPLCESLHGQSLRLGYSSVLFTQTALMNAYFACRFEVAARRVFDEMQAKDVVAWTGMVSGYVDSGMFLRGVEVFQEMRSCEEAVRPNVATVVSVASACAGLGSLEYAKGLHAYVEKVGLEGELIVKNSLIDMYGKCGSIELARGLFGLMPQKDLHSWTAMISGLASHGHGKEAVALFFSMKEAGVLPDSTTFVVVLSACSHAGLVDEGISIFNSMENEYKVTPDIKHYGCMVDLFSRAGLIARGYQFIESMPFEPNLAILGALLSACSINNEFDIGELVIKRIESVCSDKGGAGVLLSNIYANQNLWHEVDSLRRKIRDDTICRKPPGQSGFNTSTLNVASLIIGQQSVWGPDDVSESLFAPARPTHMPLTKEIKGGMSAAERRRILLFTGK</sequence>
<dbReference type="FunFam" id="1.25.40.10:FF:000242">
    <property type="entry name" value="Pentatricopeptide repeat-containing protein"/>
    <property type="match status" value="1"/>
</dbReference>
<name>A0A0E0G1S3_ORYNI</name>
<dbReference type="GO" id="GO:0003723">
    <property type="term" value="F:RNA binding"/>
    <property type="evidence" value="ECO:0007669"/>
    <property type="project" value="InterPro"/>
</dbReference>
<dbReference type="STRING" id="4536.A0A0E0G1S3"/>
<dbReference type="OMA" id="AYEFISM"/>
<dbReference type="AlphaFoldDB" id="A0A0E0G1S3"/>
<organism evidence="4">
    <name type="scientific">Oryza nivara</name>
    <name type="common">Indian wild rice</name>
    <name type="synonym">Oryza sativa f. spontanea</name>
    <dbReference type="NCBI Taxonomy" id="4536"/>
    <lineage>
        <taxon>Eukaryota</taxon>
        <taxon>Viridiplantae</taxon>
        <taxon>Streptophyta</taxon>
        <taxon>Embryophyta</taxon>
        <taxon>Tracheophyta</taxon>
        <taxon>Spermatophyta</taxon>
        <taxon>Magnoliopsida</taxon>
        <taxon>Liliopsida</taxon>
        <taxon>Poales</taxon>
        <taxon>Poaceae</taxon>
        <taxon>BOP clade</taxon>
        <taxon>Oryzoideae</taxon>
        <taxon>Oryzeae</taxon>
        <taxon>Oryzinae</taxon>
        <taxon>Oryza</taxon>
    </lineage>
</organism>
<dbReference type="Gene3D" id="1.25.40.10">
    <property type="entry name" value="Tetratricopeptide repeat domain"/>
    <property type="match status" value="2"/>
</dbReference>
<dbReference type="EnsemblPlants" id="ONIVA02G05130.1">
    <property type="protein sequence ID" value="ONIVA02G05130.1"/>
    <property type="gene ID" value="ONIVA02G05130"/>
</dbReference>
<dbReference type="HOGENOM" id="CLU_002706_0_6_1"/>